<dbReference type="EMBL" id="VNIM01000075">
    <property type="protein sequence ID" value="TVV71966.1"/>
    <property type="molecule type" value="Genomic_DNA"/>
</dbReference>
<proteinExistence type="predicted"/>
<protein>
    <submittedName>
        <fullName evidence="2">EpsI family protein</fullName>
    </submittedName>
</protein>
<sequence length="238" mass="25210">MAPDSAPAVADGAGRPGEIARRDILIGGLCLTAAALGGAVSALNAPRPHAGPGLDALIPRRLGAWRLARTAGVVVAEEGEDGRGPYDDLLTRIYEADGWPPVTLLAAYARTQRDDIQLHRPEGCYPAAGFALGRREAIGLDLAGAPVIPARIILAQAPLHTEWVLYWTRIGHVFPTSYLAQRWAVVRENIAGRTPDGMLVRVSVPGRDRDAALATLLAFLNALMAAVSPSERRLLIGA</sequence>
<keyword evidence="3" id="KW-1185">Reference proteome</keyword>
<evidence type="ECO:0000313" key="3">
    <source>
        <dbReference type="Proteomes" id="UP000318681"/>
    </source>
</evidence>
<dbReference type="AlphaFoldDB" id="A0A558QXS4"/>
<dbReference type="Proteomes" id="UP000318681">
    <property type="component" value="Unassembled WGS sequence"/>
</dbReference>
<reference evidence="2 3" key="1">
    <citation type="submission" date="2019-07" db="EMBL/GenBank/DDBJ databases">
        <title>Sphingomonas solaris sp. nov., isolated from a solar panel from Boston, Massachusetts.</title>
        <authorList>
            <person name="Tanner K."/>
            <person name="Pascual J."/>
            <person name="Mancuso C."/>
            <person name="Pereto J."/>
            <person name="Khalil A."/>
            <person name="Vilanova C."/>
        </authorList>
    </citation>
    <scope>NUCLEOTIDE SEQUENCE [LARGE SCALE GENOMIC DNA]</scope>
    <source>
        <strain evidence="2 3">R4DWN</strain>
    </source>
</reference>
<dbReference type="Pfam" id="PF11984">
    <property type="entry name" value="DUF3485"/>
    <property type="match status" value="1"/>
</dbReference>
<gene>
    <name evidence="2" type="primary">epsI</name>
    <name evidence="2" type="ORF">FOY91_15650</name>
</gene>
<accession>A0A558QXS4</accession>
<dbReference type="NCBIfam" id="TIGR02914">
    <property type="entry name" value="EpsI_fam"/>
    <property type="match status" value="1"/>
</dbReference>
<evidence type="ECO:0000259" key="1">
    <source>
        <dbReference type="Pfam" id="PF11984"/>
    </source>
</evidence>
<dbReference type="OrthoDB" id="8208147at2"/>
<dbReference type="InterPro" id="IPR014263">
    <property type="entry name" value="Methanolan_biosynth_EpsI"/>
</dbReference>
<evidence type="ECO:0000313" key="2">
    <source>
        <dbReference type="EMBL" id="TVV71966.1"/>
    </source>
</evidence>
<comment type="caution">
    <text evidence="2">The sequence shown here is derived from an EMBL/GenBank/DDBJ whole genome shotgun (WGS) entry which is preliminary data.</text>
</comment>
<organism evidence="2 3">
    <name type="scientific">Alterirhizorhabdus solaris</name>
    <dbReference type="NCBI Taxonomy" id="2529389"/>
    <lineage>
        <taxon>Bacteria</taxon>
        <taxon>Pseudomonadati</taxon>
        <taxon>Pseudomonadota</taxon>
        <taxon>Alphaproteobacteria</taxon>
        <taxon>Sphingomonadales</taxon>
        <taxon>Rhizorhabdaceae</taxon>
        <taxon>Alterirhizorhabdus</taxon>
    </lineage>
</organism>
<feature type="domain" description="Methanolan biosynthesis EpsI" evidence="1">
    <location>
        <begin position="30"/>
        <end position="229"/>
    </location>
</feature>
<name>A0A558QXS4_9SPHN</name>